<sequence>MLQIPQASVRKPSLLLLRLLYEAAPDPEFKANLISDFHLIPMMQQLVADASHVLVRDLAGQLLADFEKALPAR</sequence>
<dbReference type="Proteomes" id="UP000019335">
    <property type="component" value="Unassembled WGS sequence"/>
</dbReference>
<feature type="repeat" description="HEAT" evidence="1">
    <location>
        <begin position="39"/>
        <end position="73"/>
    </location>
</feature>
<dbReference type="InterPro" id="IPR021133">
    <property type="entry name" value="HEAT_type_2"/>
</dbReference>
<dbReference type="OrthoDB" id="10611224at2759"/>
<name>W7TAU5_9STRA</name>
<gene>
    <name evidence="2" type="ORF">Naga_102949g1</name>
</gene>
<evidence type="ECO:0000256" key="1">
    <source>
        <dbReference type="PROSITE-ProRule" id="PRU00103"/>
    </source>
</evidence>
<dbReference type="PROSITE" id="PS50077">
    <property type="entry name" value="HEAT_REPEAT"/>
    <property type="match status" value="1"/>
</dbReference>
<keyword evidence="3" id="KW-1185">Reference proteome</keyword>
<dbReference type="EMBL" id="AZIL01002930">
    <property type="protein sequence ID" value="EWM20613.1"/>
    <property type="molecule type" value="Genomic_DNA"/>
</dbReference>
<dbReference type="AlphaFoldDB" id="W7TAU5"/>
<organism evidence="2 3">
    <name type="scientific">Nannochloropsis gaditana</name>
    <dbReference type="NCBI Taxonomy" id="72520"/>
    <lineage>
        <taxon>Eukaryota</taxon>
        <taxon>Sar</taxon>
        <taxon>Stramenopiles</taxon>
        <taxon>Ochrophyta</taxon>
        <taxon>Eustigmatophyceae</taxon>
        <taxon>Eustigmatales</taxon>
        <taxon>Monodopsidaceae</taxon>
        <taxon>Nannochloropsis</taxon>
    </lineage>
</organism>
<comment type="caution">
    <text evidence="2">The sequence shown here is derived from an EMBL/GenBank/DDBJ whole genome shotgun (WGS) entry which is preliminary data.</text>
</comment>
<reference evidence="2 3" key="1">
    <citation type="journal article" date="2014" name="Mol. Plant">
        <title>Chromosome Scale Genome Assembly and Transcriptome Profiling of Nannochloropsis gaditana in Nitrogen Depletion.</title>
        <authorList>
            <person name="Corteggiani Carpinelli E."/>
            <person name="Telatin A."/>
            <person name="Vitulo N."/>
            <person name="Forcato C."/>
            <person name="D'Angelo M."/>
            <person name="Schiavon R."/>
            <person name="Vezzi A."/>
            <person name="Giacometti G.M."/>
            <person name="Morosinotto T."/>
            <person name="Valle G."/>
        </authorList>
    </citation>
    <scope>NUCLEOTIDE SEQUENCE [LARGE SCALE GENOMIC DNA]</scope>
    <source>
        <strain evidence="2 3">B-31</strain>
    </source>
</reference>
<protein>
    <submittedName>
        <fullName evidence="2">HEAT, type 2</fullName>
    </submittedName>
</protein>
<evidence type="ECO:0000313" key="2">
    <source>
        <dbReference type="EMBL" id="EWM20613.1"/>
    </source>
</evidence>
<proteinExistence type="predicted"/>
<evidence type="ECO:0000313" key="3">
    <source>
        <dbReference type="Proteomes" id="UP000019335"/>
    </source>
</evidence>
<accession>W7TAU5</accession>